<dbReference type="Gene3D" id="2.60.40.10">
    <property type="entry name" value="Immunoglobulins"/>
    <property type="match status" value="10"/>
</dbReference>
<evidence type="ECO:0000313" key="7">
    <source>
        <dbReference type="Proteomes" id="UP000285794"/>
    </source>
</evidence>
<dbReference type="PANTHER" id="PTHR44337:SF20">
    <property type="entry name" value="CARCINOEMBRYONIC ANTIGEN-RELATED CELL ADHESION MOLECULE 5-RELATED"/>
    <property type="match status" value="1"/>
</dbReference>
<dbReference type="InterPro" id="IPR003599">
    <property type="entry name" value="Ig_sub"/>
</dbReference>
<dbReference type="NCBIfam" id="TIGR04131">
    <property type="entry name" value="Bac_Flav_CTERM"/>
    <property type="match status" value="1"/>
</dbReference>
<evidence type="ECO:0000256" key="4">
    <source>
        <dbReference type="ARBA" id="ARBA00023319"/>
    </source>
</evidence>
<keyword evidence="3" id="KW-0325">Glycoprotein</keyword>
<dbReference type="PROSITE" id="PS50835">
    <property type="entry name" value="IG_LIKE"/>
    <property type="match status" value="4"/>
</dbReference>
<dbReference type="PANTHER" id="PTHR44337">
    <property type="entry name" value="CARCINOEMBRYONIC ANTIGEN-RELATED CELL ADHESION MOLECULE 8"/>
    <property type="match status" value="1"/>
</dbReference>
<dbReference type="SMART" id="SM00409">
    <property type="entry name" value="IG"/>
    <property type="match status" value="12"/>
</dbReference>
<dbReference type="InterPro" id="IPR007110">
    <property type="entry name" value="Ig-like_dom"/>
</dbReference>
<dbReference type="InterPro" id="IPR013783">
    <property type="entry name" value="Ig-like_fold"/>
</dbReference>
<dbReference type="Proteomes" id="UP000285794">
    <property type="component" value="Unassembled WGS sequence"/>
</dbReference>
<dbReference type="InterPro" id="IPR052598">
    <property type="entry name" value="IgSF_CEA-related"/>
</dbReference>
<feature type="domain" description="Ig-like" evidence="5">
    <location>
        <begin position="1015"/>
        <end position="1087"/>
    </location>
</feature>
<dbReference type="SUPFAM" id="SSF48726">
    <property type="entry name" value="Immunoglobulin"/>
    <property type="match status" value="8"/>
</dbReference>
<name>A0A425XWD5_9BACT</name>
<dbReference type="RefSeq" id="WP_158614460.1">
    <property type="nucleotide sequence ID" value="NZ_QQWG01000038.1"/>
</dbReference>
<keyword evidence="2" id="KW-1015">Disulfide bond</keyword>
<keyword evidence="7" id="KW-1185">Reference proteome</keyword>
<dbReference type="EMBL" id="QQWG01000038">
    <property type="protein sequence ID" value="RRG18960.1"/>
    <property type="molecule type" value="Genomic_DNA"/>
</dbReference>
<protein>
    <recommendedName>
        <fullName evidence="5">Ig-like domain-containing protein</fullName>
    </recommendedName>
</protein>
<evidence type="ECO:0000256" key="1">
    <source>
        <dbReference type="ARBA" id="ARBA00022729"/>
    </source>
</evidence>
<comment type="caution">
    <text evidence="6">The sequence shown here is derived from an EMBL/GenBank/DDBJ whole genome shotgun (WGS) entry which is preliminary data.</text>
</comment>
<reference evidence="6 7" key="1">
    <citation type="submission" date="2018-07" db="EMBL/GenBank/DDBJ databases">
        <title>Draft genome sequence of Ancylomarina sp. M1P.</title>
        <authorList>
            <person name="Yadav S."/>
            <person name="Villanueva L."/>
            <person name="Damste J.S.S."/>
        </authorList>
    </citation>
    <scope>NUCLEOTIDE SEQUENCE [LARGE SCALE GENOMIC DNA]</scope>
    <source>
        <strain evidence="6 7">M1P</strain>
    </source>
</reference>
<evidence type="ECO:0000259" key="5">
    <source>
        <dbReference type="PROSITE" id="PS50835"/>
    </source>
</evidence>
<keyword evidence="1" id="KW-0732">Signal</keyword>
<feature type="domain" description="Ig-like" evidence="5">
    <location>
        <begin position="1270"/>
        <end position="1349"/>
    </location>
</feature>
<dbReference type="Pfam" id="PF13585">
    <property type="entry name" value="CHU_C"/>
    <property type="match status" value="1"/>
</dbReference>
<keyword evidence="4" id="KW-0393">Immunoglobulin domain</keyword>
<proteinExistence type="predicted"/>
<dbReference type="InterPro" id="IPR026341">
    <property type="entry name" value="T9SS_type_B"/>
</dbReference>
<dbReference type="InterPro" id="IPR036179">
    <property type="entry name" value="Ig-like_dom_sf"/>
</dbReference>
<gene>
    <name evidence="6" type="ORF">DWB61_17515</name>
</gene>
<evidence type="ECO:0000256" key="2">
    <source>
        <dbReference type="ARBA" id="ARBA00023157"/>
    </source>
</evidence>
<evidence type="ECO:0000313" key="6">
    <source>
        <dbReference type="EMBL" id="RRG18960.1"/>
    </source>
</evidence>
<sequence length="1990" mass="219822">MSSWTFRALVKRSGYVDDESKEVSVIVHKPATFADISPIEICKTSDVSFEKKKITGTGTYSYEWKKGSTVQTVQTSILNLIAADDSDGNYSVQVSDGFCNYPVDDFKITHYEDLQISKLADVDVICLNDPKNLVAETDYIDPDITDPLTYLWKKDNIDQAEKSKTLNISGTLTSQTGLYQVFVNDGCTTKSLDYDITVLDDISLTTKLLATIDLCENEDLNLSVEGHGVDLSYAWYKTTKPTDILSSTNKLNISNLKPTHTGDYVCKLTTTSGCSTADKVFKVNVREHSTVSTLKDVTVCEDELFAEFTVMGTAVDSPSYQWYDSNDIALTNTVDFSGVLTSTLKIENVLTNENKSFYCVVNGDYDCNPAKSNAASLFVNRNVIISKSPSSQTVAEMGTASFTLETSGLGLYSYQWFKDGVSMDDTPLSAQSKILELTNVPLSATGSEYYCVVSGACLLGTSSKAVLTVLGENRIVSNPDHTKVCEGSAYSFTVEFDNRSTACEWVYNDGSGDKLASTLSSSTSAFIAGTTTSSTLTINPSEIEMNGWRFKAIVKRIDYTDNVSKYAEVKIYTPANFKDITGHEICKNTATSFSIEDLKGTGDFTYRWMSTENTVDLGDDVELSTTAHLNMDAVQAKVGGYYLEVRDGICPVVKDEFEISFYDDLVLKDIIDINPVCEKIDSDLNVEIDKMDPELRSTLAYTWSKMGDELTGDTHDKLYKIANPDKSYSGIYTVGVSDKCMSDSKSTDVYILDDITKTGIDWVDQKLCVGDDLLLEAKFSGDNPTYKWTLPITSTRTKSIGSIFKIDEVALTDAGTYICEIKGTCGDLVRYEVNVVVNNVPVINEGLDGLYELCEGEALTLGEIKYEATVVDNIHWILADGSVKDGLALNSIDLTSVDIDNNEGNYRVEVSNVCGSDFSLGFVDVHPIPTLDPIDDQIACQGENVIFRAETTGENLPYRWFVNGKLEEKYNDKVELVIPDVQPEDEYTAKIYSVECRISSCGTDLNEFAEITVNPNTILNSSLKGEVVYVGKNHVFDLDITGSNLTFEWHHINTAGDDNPIVSANTKTLNIDNLSMADVGEYNCTITGDCGVRFTSGYLMVKDPMKVVDGLGETDIEKCFGEPLNLNISVVGEVFSIDWFKGIKPLGHHKLNYSIPALNVGDAGTYRCVIKGEEANIEETVKLIVHKTTVLNSYLEDKELCEKENLSWNPDVLGSVLVYDWQFEGETVSNDPIFSITNLTLGAAGNYSVDISGKCGSVKTEANLNVKKLPEFISKSDDLERCENDTEAIFIVEFIGDNLVYQWRKNNVDIIGSNSKELRLENIRTSDSGAYKCVVNSSCGVAIESPEMKLIVIPQLKILSESPGMEICDGENAQFLVEVEGTNEDYQWQKDGVDIPGEKAPQLMIDPANIAKEGYYNCEITDKCTKGAKRYSNSKKLTVNALPNSKIFGRMTLCVLEDRVAYNTTLQPDINYGWLVDGGEFTTPSEGLRTKVTWGDVIKDGKVKLKILNEATGCYSQVDSLVTLRPLPDVKLTALETRGICQPEFELSGGFPAGGIYWVNGVSQNTFDPSQGNGEYQVRYSFTDDLGCSNSTGEMIMKIDSLPKVKLLEDVVVGSCETRMLSAETEENNIKWSPSRYLDDPNSETPIFKAGESTLYVATVVDKFGCLGNDIVNVTVAPLPTITTINDTIIGECKEIELTTHISGDIEEVNWNNSSDLDNTKNSNPKLIKRHLGVNNYQINVTDKYGCVGSASIKVEVLPNPEVGENQYLCEGETVLIDTKDLSNPVWSDGYTAWERTIDKPGEYELSVEQNDCKLEQKIVMNPLPKFELDNTIQPGIVIFEGETLTLDPELDPGFGPYIYDWSDGSVLPQLEVRESGTYKLSVEDNIGCIAKDTVVVQVKPIGIESPNAFTPSSNNENDRFYLKDINVIDKFEMYIYNRWGELMYQTNEPGYANGWDGTYKGDDCPVGAYVWVVMLDGEMKEKGTVILVR</sequence>
<feature type="domain" description="Ig-like" evidence="5">
    <location>
        <begin position="1354"/>
        <end position="1438"/>
    </location>
</feature>
<evidence type="ECO:0000256" key="3">
    <source>
        <dbReference type="ARBA" id="ARBA00023180"/>
    </source>
</evidence>
<feature type="domain" description="Ig-like" evidence="5">
    <location>
        <begin position="215"/>
        <end position="282"/>
    </location>
</feature>
<accession>A0A425XWD5</accession>
<dbReference type="OrthoDB" id="1108781at2"/>
<organism evidence="6 7">
    <name type="scientific">Ancylomarina euxinus</name>
    <dbReference type="NCBI Taxonomy" id="2283627"/>
    <lineage>
        <taxon>Bacteria</taxon>
        <taxon>Pseudomonadati</taxon>
        <taxon>Bacteroidota</taxon>
        <taxon>Bacteroidia</taxon>
        <taxon>Marinilabiliales</taxon>
        <taxon>Marinifilaceae</taxon>
        <taxon>Ancylomarina</taxon>
    </lineage>
</organism>